<dbReference type="OrthoDB" id="7205533at2"/>
<dbReference type="Gene3D" id="3.40.630.30">
    <property type="match status" value="1"/>
</dbReference>
<reference evidence="3 4" key="1">
    <citation type="submission" date="2014-03" db="EMBL/GenBank/DDBJ databases">
        <title>The draft genome sequence of Thioclava dalianensis DLFJ1-1.</title>
        <authorList>
            <person name="Lai Q."/>
            <person name="Shao Z."/>
        </authorList>
    </citation>
    <scope>NUCLEOTIDE SEQUENCE [LARGE SCALE GENOMIC DNA]</scope>
    <source>
        <strain evidence="3 4">DLFJ1-1</strain>
    </source>
</reference>
<evidence type="ECO:0000313" key="4">
    <source>
        <dbReference type="Proteomes" id="UP000027725"/>
    </source>
</evidence>
<comment type="caution">
    <text evidence="3">The sequence shown here is derived from an EMBL/GenBank/DDBJ whole genome shotgun (WGS) entry which is preliminary data.</text>
</comment>
<evidence type="ECO:0000256" key="1">
    <source>
        <dbReference type="ARBA" id="ARBA00022679"/>
    </source>
</evidence>
<dbReference type="RefSeq" id="WP_038061278.1">
    <property type="nucleotide sequence ID" value="NZ_FOVB01000005.1"/>
</dbReference>
<sequence>MNFRAGQPSDAAALAAISIEVWLGTYIRKGVNALFADYALNEFTKPKMTAVLQGLNEHVVVSENDNGIDGFIRLTQGKESPVSGCSTMEISTLYFQPRHHGRGLGKALLEQGFVYARSVGVRSVWLTTNSENTSAIAFYLKQGFEKVGTTHFTIQDQAYLNDVFSRAIPV</sequence>
<dbReference type="InterPro" id="IPR000182">
    <property type="entry name" value="GNAT_dom"/>
</dbReference>
<feature type="domain" description="N-acetyltransferase" evidence="2">
    <location>
        <begin position="1"/>
        <end position="166"/>
    </location>
</feature>
<dbReference type="AlphaFoldDB" id="A0A074TJ06"/>
<dbReference type="EMBL" id="JHEH01000001">
    <property type="protein sequence ID" value="KEP71686.1"/>
    <property type="molecule type" value="Genomic_DNA"/>
</dbReference>
<accession>A0A074TJ06</accession>
<dbReference type="InterPro" id="IPR016181">
    <property type="entry name" value="Acyl_CoA_acyltransferase"/>
</dbReference>
<gene>
    <name evidence="3" type="ORF">DL1_01385</name>
</gene>
<dbReference type="SUPFAM" id="SSF55729">
    <property type="entry name" value="Acyl-CoA N-acyltransferases (Nat)"/>
    <property type="match status" value="1"/>
</dbReference>
<dbReference type="InterPro" id="IPR050769">
    <property type="entry name" value="NAT_camello-type"/>
</dbReference>
<name>A0A074TJ06_9RHOB</name>
<proteinExistence type="predicted"/>
<dbReference type="PROSITE" id="PS51186">
    <property type="entry name" value="GNAT"/>
    <property type="match status" value="1"/>
</dbReference>
<dbReference type="Proteomes" id="UP000027725">
    <property type="component" value="Unassembled WGS sequence"/>
</dbReference>
<dbReference type="eggNOG" id="COG0456">
    <property type="taxonomic scope" value="Bacteria"/>
</dbReference>
<dbReference type="STRING" id="1185766.SAMN05216224_105109"/>
<keyword evidence="4" id="KW-1185">Reference proteome</keyword>
<dbReference type="PANTHER" id="PTHR13947:SF37">
    <property type="entry name" value="LD18367P"/>
    <property type="match status" value="1"/>
</dbReference>
<protein>
    <submittedName>
        <fullName evidence="3">GCN5 family acetyltransferase</fullName>
    </submittedName>
</protein>
<keyword evidence="1 3" id="KW-0808">Transferase</keyword>
<dbReference type="PANTHER" id="PTHR13947">
    <property type="entry name" value="GNAT FAMILY N-ACETYLTRANSFERASE"/>
    <property type="match status" value="1"/>
</dbReference>
<organism evidence="3 4">
    <name type="scientific">Thioclava dalianensis</name>
    <dbReference type="NCBI Taxonomy" id="1185766"/>
    <lineage>
        <taxon>Bacteria</taxon>
        <taxon>Pseudomonadati</taxon>
        <taxon>Pseudomonadota</taxon>
        <taxon>Alphaproteobacteria</taxon>
        <taxon>Rhodobacterales</taxon>
        <taxon>Paracoccaceae</taxon>
        <taxon>Thioclava</taxon>
    </lineage>
</organism>
<dbReference type="CDD" id="cd04301">
    <property type="entry name" value="NAT_SF"/>
    <property type="match status" value="1"/>
</dbReference>
<dbReference type="Pfam" id="PF00583">
    <property type="entry name" value="Acetyltransf_1"/>
    <property type="match status" value="1"/>
</dbReference>
<evidence type="ECO:0000259" key="2">
    <source>
        <dbReference type="PROSITE" id="PS51186"/>
    </source>
</evidence>
<dbReference type="GO" id="GO:0008080">
    <property type="term" value="F:N-acetyltransferase activity"/>
    <property type="evidence" value="ECO:0007669"/>
    <property type="project" value="InterPro"/>
</dbReference>
<evidence type="ECO:0000313" key="3">
    <source>
        <dbReference type="EMBL" id="KEP71686.1"/>
    </source>
</evidence>